<gene>
    <name evidence="2" type="ORF">HHUSO_G6427</name>
</gene>
<proteinExistence type="predicted"/>
<dbReference type="EMBL" id="JAHFZB010000005">
    <property type="protein sequence ID" value="KAK6489585.1"/>
    <property type="molecule type" value="Genomic_DNA"/>
</dbReference>
<dbReference type="PRINTS" id="PR01301">
    <property type="entry name" value="RGSPROTEIN"/>
</dbReference>
<keyword evidence="3" id="KW-1185">Reference proteome</keyword>
<dbReference type="PROSITE" id="PS50132">
    <property type="entry name" value="RGS"/>
    <property type="match status" value="1"/>
</dbReference>
<dbReference type="PANTHER" id="PTHR10845:SF196">
    <property type="entry name" value="REGULATOR OF G-PROTEIN SIGNALING 17"/>
    <property type="match status" value="1"/>
</dbReference>
<evidence type="ECO:0000259" key="1">
    <source>
        <dbReference type="PROSITE" id="PS50132"/>
    </source>
</evidence>
<dbReference type="InterPro" id="IPR016137">
    <property type="entry name" value="RGS"/>
</dbReference>
<dbReference type="SMART" id="SM00315">
    <property type="entry name" value="RGS"/>
    <property type="match status" value="1"/>
</dbReference>
<evidence type="ECO:0000313" key="3">
    <source>
        <dbReference type="Proteomes" id="UP001369086"/>
    </source>
</evidence>
<dbReference type="InterPro" id="IPR044926">
    <property type="entry name" value="RGS_subdomain_2"/>
</dbReference>
<reference evidence="2 3" key="1">
    <citation type="submission" date="2021-05" db="EMBL/GenBank/DDBJ databases">
        <authorList>
            <person name="Zahm M."/>
            <person name="Klopp C."/>
            <person name="Cabau C."/>
            <person name="Kuhl H."/>
            <person name="Suciu R."/>
            <person name="Ciorpac M."/>
            <person name="Holostenco D."/>
            <person name="Gessner J."/>
            <person name="Wuertz S."/>
            <person name="Hohne C."/>
            <person name="Stock M."/>
            <person name="Gislard M."/>
            <person name="Lluch J."/>
            <person name="Milhes M."/>
            <person name="Lampietro C."/>
            <person name="Lopez Roques C."/>
            <person name="Donnadieu C."/>
            <person name="Du K."/>
            <person name="Schartl M."/>
            <person name="Guiguen Y."/>
        </authorList>
    </citation>
    <scope>NUCLEOTIDE SEQUENCE [LARGE SCALE GENOMIC DNA]</scope>
    <source>
        <strain evidence="2">Hh-F2</strain>
        <tissue evidence="2">Blood</tissue>
    </source>
</reference>
<dbReference type="PANTHER" id="PTHR10845">
    <property type="entry name" value="REGULATOR OF G PROTEIN SIGNALING"/>
    <property type="match status" value="1"/>
</dbReference>
<dbReference type="SUPFAM" id="SSF48097">
    <property type="entry name" value="Regulator of G-protein signaling, RGS"/>
    <property type="match status" value="1"/>
</dbReference>
<protein>
    <submittedName>
        <fullName evidence="2">Regulator of G-protein signaling 17-like</fullName>
    </submittedName>
</protein>
<dbReference type="Gene3D" id="1.10.167.10">
    <property type="entry name" value="Regulator of G-protein Signalling 4, domain 2"/>
    <property type="match status" value="1"/>
</dbReference>
<comment type="caution">
    <text evidence="2">The sequence shown here is derived from an EMBL/GenBank/DDBJ whole genome shotgun (WGS) entry which is preliminary data.</text>
</comment>
<evidence type="ECO:0000313" key="2">
    <source>
        <dbReference type="EMBL" id="KAK6489585.1"/>
    </source>
</evidence>
<organism evidence="2 3">
    <name type="scientific">Huso huso</name>
    <name type="common">Beluga</name>
    <name type="synonym">Acipenser huso</name>
    <dbReference type="NCBI Taxonomy" id="61971"/>
    <lineage>
        <taxon>Eukaryota</taxon>
        <taxon>Metazoa</taxon>
        <taxon>Chordata</taxon>
        <taxon>Craniata</taxon>
        <taxon>Vertebrata</taxon>
        <taxon>Euteleostomi</taxon>
        <taxon>Actinopterygii</taxon>
        <taxon>Chondrostei</taxon>
        <taxon>Acipenseriformes</taxon>
        <taxon>Acipenseridae</taxon>
        <taxon>Huso</taxon>
    </lineage>
</organism>
<dbReference type="InterPro" id="IPR036305">
    <property type="entry name" value="RGS_sf"/>
</dbReference>
<dbReference type="Proteomes" id="UP001369086">
    <property type="component" value="Unassembled WGS sequence"/>
</dbReference>
<accession>A0ABR0ZXN6</accession>
<sequence>MRKRQQPINDGNPQAPGNQRQDTCFFWSCCCSCSCFTVRSEETGGAERQTSTKMESIEASEECLQPTLEEVRSWTHNFDKMMSNPDGRNIFREFLRSEYSEENLLFWLACEDLKNEKNMNVIEEKSRTIYEDYISVLSPREVSLDSRVREVVNRNLTEPNSNMYDEAQLQVYTLMHRDSFPRFLNSPVYKSLLQRRTSSTSET</sequence>
<name>A0ABR0ZXN6_HUSHU</name>
<dbReference type="Pfam" id="PF00615">
    <property type="entry name" value="RGS"/>
    <property type="match status" value="1"/>
</dbReference>
<feature type="domain" description="RGS" evidence="1">
    <location>
        <begin position="77"/>
        <end position="193"/>
    </location>
</feature>